<dbReference type="SUPFAM" id="SSF52058">
    <property type="entry name" value="L domain-like"/>
    <property type="match status" value="1"/>
</dbReference>
<feature type="region of interest" description="Disordered" evidence="3">
    <location>
        <begin position="357"/>
        <end position="381"/>
    </location>
</feature>
<keyword evidence="2" id="KW-0677">Repeat</keyword>
<dbReference type="PANTHER" id="PTHR48051">
    <property type="match status" value="1"/>
</dbReference>
<dbReference type="Proteomes" id="UP000070700">
    <property type="component" value="Unassembled WGS sequence"/>
</dbReference>
<dbReference type="InterPro" id="IPR050216">
    <property type="entry name" value="LRR_domain-containing"/>
</dbReference>
<evidence type="ECO:0000256" key="3">
    <source>
        <dbReference type="SAM" id="MobiDB-lite"/>
    </source>
</evidence>
<accession>A0A194WST8</accession>
<dbReference type="InterPro" id="IPR001611">
    <property type="entry name" value="Leu-rich_rpt"/>
</dbReference>
<dbReference type="KEGG" id="psco:LY89DRAFT_739236"/>
<gene>
    <name evidence="4" type="ORF">LY89DRAFT_739236</name>
</gene>
<dbReference type="Gene3D" id="3.80.10.10">
    <property type="entry name" value="Ribonuclease Inhibitor"/>
    <property type="match status" value="1"/>
</dbReference>
<dbReference type="AlphaFoldDB" id="A0A194WST8"/>
<feature type="compositionally biased region" description="Basic and acidic residues" evidence="3">
    <location>
        <begin position="357"/>
        <end position="370"/>
    </location>
</feature>
<evidence type="ECO:0000313" key="5">
    <source>
        <dbReference type="Proteomes" id="UP000070700"/>
    </source>
</evidence>
<dbReference type="PANTHER" id="PTHR48051:SF54">
    <property type="entry name" value="LEUCINE-RICH REPEAT-CONTAINING PROTEIN"/>
    <property type="match status" value="1"/>
</dbReference>
<sequence>MPDPLSIAISVASLVATAAKLLNVVNSYRSQYNLQDLSAVSIKVQCDCILVALGQIQNALLSNQQISARLMCDDSFSGQSLKTVLGACELTFAVVVGRLSKLTGNIDNGALLLSPREKVERLWKESEIMDLSQNISRISDGLNLLLTAFNMKSQLEIQQVLTTSRASILLEQMVDDASSIFLSDCNASYISETVALRDQEPMMHTEIDPKDFSFDQEVLMTPAYRKVQISHPRPVPNLILGSSSRTARPIQRKPVPSAARRAAVPPQEEVQSKVPALPKTNEEQSLGSPSSQITTNSQTRESIHEFLIPLPVFPTIELASTEFDVILESGDFATSPISSNTKPDDETHETIHEVQADPRTPDHASEHSEILEEADTTENDSISSVTALAEEFQIEMVNLPKKATLWDSMPEASRSMAEDSSGEVLKLAYNRHKLYVTPTEINVSGMGLTELNEETIRMVQQTLESLFLFSNSIKTLPKSIMGCQNLVYLNLKANGLESVPEEICGIRTLKTLHLSQNAITDLPPDLANLQNLEIRDPLPSTI</sequence>
<name>A0A194WST8_MOLSC</name>
<keyword evidence="5" id="KW-1185">Reference proteome</keyword>
<feature type="compositionally biased region" description="Polar residues" evidence="3">
    <location>
        <begin position="283"/>
        <end position="297"/>
    </location>
</feature>
<protein>
    <submittedName>
        <fullName evidence="4">L domain-like protein</fullName>
    </submittedName>
</protein>
<dbReference type="OrthoDB" id="5365701at2759"/>
<dbReference type="Pfam" id="PF00560">
    <property type="entry name" value="LRR_1"/>
    <property type="match status" value="1"/>
</dbReference>
<proteinExistence type="predicted"/>
<dbReference type="InParanoid" id="A0A194WST8"/>
<dbReference type="EMBL" id="KQ947427">
    <property type="protein sequence ID" value="KUJ11018.1"/>
    <property type="molecule type" value="Genomic_DNA"/>
</dbReference>
<dbReference type="GO" id="GO:0005737">
    <property type="term" value="C:cytoplasm"/>
    <property type="evidence" value="ECO:0007669"/>
    <property type="project" value="TreeGrafter"/>
</dbReference>
<keyword evidence="1" id="KW-0433">Leucine-rich repeat</keyword>
<dbReference type="PROSITE" id="PS51450">
    <property type="entry name" value="LRR"/>
    <property type="match status" value="1"/>
</dbReference>
<feature type="compositionally biased region" description="Low complexity" evidence="3">
    <location>
        <begin position="254"/>
        <end position="266"/>
    </location>
</feature>
<dbReference type="RefSeq" id="XP_018065373.1">
    <property type="nucleotide sequence ID" value="XM_018220443.1"/>
</dbReference>
<reference evidence="4 5" key="1">
    <citation type="submission" date="2015-10" db="EMBL/GenBank/DDBJ databases">
        <title>Full genome of DAOMC 229536 Phialocephala scopiformis, a fungal endophyte of spruce producing the potent anti-insectan compound rugulosin.</title>
        <authorList>
            <consortium name="DOE Joint Genome Institute"/>
            <person name="Walker A.K."/>
            <person name="Frasz S.L."/>
            <person name="Seifert K.A."/>
            <person name="Miller J.D."/>
            <person name="Mondo S.J."/>
            <person name="Labutti K."/>
            <person name="Lipzen A."/>
            <person name="Dockter R."/>
            <person name="Kennedy M."/>
            <person name="Grigoriev I.V."/>
            <person name="Spatafora J.W."/>
        </authorList>
    </citation>
    <scope>NUCLEOTIDE SEQUENCE [LARGE SCALE GENOMIC DNA]</scope>
    <source>
        <strain evidence="4 5">CBS 120377</strain>
    </source>
</reference>
<evidence type="ECO:0000313" key="4">
    <source>
        <dbReference type="EMBL" id="KUJ11018.1"/>
    </source>
</evidence>
<evidence type="ECO:0000256" key="1">
    <source>
        <dbReference type="ARBA" id="ARBA00022614"/>
    </source>
</evidence>
<feature type="region of interest" description="Disordered" evidence="3">
    <location>
        <begin position="238"/>
        <end position="297"/>
    </location>
</feature>
<dbReference type="GeneID" id="28830169"/>
<organism evidence="4 5">
    <name type="scientific">Mollisia scopiformis</name>
    <name type="common">Conifer needle endophyte fungus</name>
    <name type="synonym">Phialocephala scopiformis</name>
    <dbReference type="NCBI Taxonomy" id="149040"/>
    <lineage>
        <taxon>Eukaryota</taxon>
        <taxon>Fungi</taxon>
        <taxon>Dikarya</taxon>
        <taxon>Ascomycota</taxon>
        <taxon>Pezizomycotina</taxon>
        <taxon>Leotiomycetes</taxon>
        <taxon>Helotiales</taxon>
        <taxon>Mollisiaceae</taxon>
        <taxon>Mollisia</taxon>
    </lineage>
</organism>
<dbReference type="InterPro" id="IPR032675">
    <property type="entry name" value="LRR_dom_sf"/>
</dbReference>
<dbReference type="STRING" id="149040.A0A194WST8"/>
<evidence type="ECO:0000256" key="2">
    <source>
        <dbReference type="ARBA" id="ARBA00022737"/>
    </source>
</evidence>